<dbReference type="RefSeq" id="WP_309805791.1">
    <property type="nucleotide sequence ID" value="NZ_JAVDRD010000007.1"/>
</dbReference>
<evidence type="ECO:0000313" key="3">
    <source>
        <dbReference type="Proteomes" id="UP001184150"/>
    </source>
</evidence>
<feature type="region of interest" description="Disordered" evidence="1">
    <location>
        <begin position="53"/>
        <end position="75"/>
    </location>
</feature>
<comment type="caution">
    <text evidence="2">The sequence shown here is derived from an EMBL/GenBank/DDBJ whole genome shotgun (WGS) entry which is preliminary data.</text>
</comment>
<evidence type="ECO:0000256" key="1">
    <source>
        <dbReference type="SAM" id="MobiDB-lite"/>
    </source>
</evidence>
<dbReference type="Proteomes" id="UP001184150">
    <property type="component" value="Unassembled WGS sequence"/>
</dbReference>
<accession>A0ABU1MP79</accession>
<protein>
    <submittedName>
        <fullName evidence="2">Uncharacterized protein</fullName>
    </submittedName>
</protein>
<proteinExistence type="predicted"/>
<keyword evidence="3" id="KW-1185">Reference proteome</keyword>
<name>A0ABU1MP79_9SPHN</name>
<evidence type="ECO:0000313" key="2">
    <source>
        <dbReference type="EMBL" id="MDR6512141.1"/>
    </source>
</evidence>
<reference evidence="2 3" key="1">
    <citation type="submission" date="2023-07" db="EMBL/GenBank/DDBJ databases">
        <title>Sorghum-associated microbial communities from plants grown in Nebraska, USA.</title>
        <authorList>
            <person name="Schachtman D."/>
        </authorList>
    </citation>
    <scope>NUCLEOTIDE SEQUENCE [LARGE SCALE GENOMIC DNA]</scope>
    <source>
        <strain evidence="2 3">DS1027</strain>
    </source>
</reference>
<sequence>MPTIKQFCFIKLPANALCVKRFLNVTKTPFEKSNFASCLKAHGDGFSTTRLQQCRGGEQGGQATPHTKKPPESLPGVMGRYASVAEFRSGRR</sequence>
<dbReference type="EMBL" id="JAVDRD010000007">
    <property type="protein sequence ID" value="MDR6512141.1"/>
    <property type="molecule type" value="Genomic_DNA"/>
</dbReference>
<organism evidence="2 3">
    <name type="scientific">Novosphingobium capsulatum</name>
    <dbReference type="NCBI Taxonomy" id="13688"/>
    <lineage>
        <taxon>Bacteria</taxon>
        <taxon>Pseudomonadati</taxon>
        <taxon>Pseudomonadota</taxon>
        <taxon>Alphaproteobacteria</taxon>
        <taxon>Sphingomonadales</taxon>
        <taxon>Sphingomonadaceae</taxon>
        <taxon>Novosphingobium</taxon>
    </lineage>
</organism>
<gene>
    <name evidence="2" type="ORF">J2792_003024</name>
</gene>